<dbReference type="OrthoDB" id="9763676at2"/>
<organism evidence="1 2">
    <name type="scientific">Rubripirellula reticaptiva</name>
    <dbReference type="NCBI Taxonomy" id="2528013"/>
    <lineage>
        <taxon>Bacteria</taxon>
        <taxon>Pseudomonadati</taxon>
        <taxon>Planctomycetota</taxon>
        <taxon>Planctomycetia</taxon>
        <taxon>Pirellulales</taxon>
        <taxon>Pirellulaceae</taxon>
        <taxon>Rubripirellula</taxon>
    </lineage>
</organism>
<dbReference type="PANTHER" id="PTHR35370:SF1">
    <property type="entry name" value="TYPE VI SECRETION SYSTEM COMPONENT TSSF1"/>
    <property type="match status" value="1"/>
</dbReference>
<dbReference type="AlphaFoldDB" id="A0A5C6F769"/>
<protein>
    <recommendedName>
        <fullName evidence="3">Type VI secretion protein, VC_A0110 family</fullName>
    </recommendedName>
</protein>
<comment type="caution">
    <text evidence="1">The sequence shown here is derived from an EMBL/GenBank/DDBJ whole genome shotgun (WGS) entry which is preliminary data.</text>
</comment>
<evidence type="ECO:0000313" key="1">
    <source>
        <dbReference type="EMBL" id="TWU56287.1"/>
    </source>
</evidence>
<accession>A0A5C6F769</accession>
<dbReference type="Pfam" id="PF05947">
    <property type="entry name" value="T6SS_TssF"/>
    <property type="match status" value="1"/>
</dbReference>
<dbReference type="PIRSF" id="PIRSF028304">
    <property type="entry name" value="UCP028304"/>
    <property type="match status" value="1"/>
</dbReference>
<dbReference type="Proteomes" id="UP000317977">
    <property type="component" value="Unassembled WGS sequence"/>
</dbReference>
<gene>
    <name evidence="1" type="ORF">Poly59_25910</name>
</gene>
<evidence type="ECO:0000313" key="2">
    <source>
        <dbReference type="Proteomes" id="UP000317977"/>
    </source>
</evidence>
<dbReference type="NCBIfam" id="TIGR03359">
    <property type="entry name" value="VI_chp_6"/>
    <property type="match status" value="1"/>
</dbReference>
<dbReference type="PANTHER" id="PTHR35370">
    <property type="entry name" value="CYTOPLASMIC PROTEIN-RELATED-RELATED"/>
    <property type="match status" value="1"/>
</dbReference>
<evidence type="ECO:0008006" key="3">
    <source>
        <dbReference type="Google" id="ProtNLM"/>
    </source>
</evidence>
<proteinExistence type="predicted"/>
<sequence>MEAQFLDHYNRELGYLRELGAEFAQEYPAVAGRLGMDEFACADPFVERLLEGFAFLAARVHRRLDSEFPQLTRGLMQSIYPHYTRPIPAAAVVQIHPDPDEGTLVDGYRLPRGSRLQGPSSNAHPTPCRFETTAELDLWPITISGVELIERGTALNKPLPAMLGGPEVRSGLRITLQTTGGVPMSAVKLDRLPIHLRGGEVAHQLLELLLAHTTSIAVGQTETDRWQRLDSSSLSAGGFDESESLLPDEPRSFSGYRLLQEYFLLPEKFLFVNLTGLSTAISAADGKQIEIVIGLDESQRELASRLSREHLALHCVPAINLFKKRADRVQISEAKFEHQLLVDRSRPLDFEIWSVAQLLGHGQTAQQEIEFLPLYAPPTSMAARHQHAAYYTLDRRPRQPSTNQREYGHRSPYLGTEVYVTLTDSNQSPTRHPIRQLSSTVYCTNRDLAMLKPASGWRDAFTLDGPGPVASIACLTGPTTPRLPLTTEDGEVCWRLVNHLTSNFLSLCDRAKQQDIVGNVDVQRGRSAAALLRQMLYLYCPADLPATRRQVDGILAVTNEAVTRQLPFDGPIVHGRGVHLEVEMDEAAFEGGGAFLMGSVLDQFMARFVSLNSFTQTTIRTPTRGQVHRWPVRTGTIAMI</sequence>
<dbReference type="RefSeq" id="WP_146534299.1">
    <property type="nucleotide sequence ID" value="NZ_SJPX01000002.1"/>
</dbReference>
<reference evidence="1 2" key="1">
    <citation type="submission" date="2019-02" db="EMBL/GenBank/DDBJ databases">
        <title>Deep-cultivation of Planctomycetes and their phenomic and genomic characterization uncovers novel biology.</title>
        <authorList>
            <person name="Wiegand S."/>
            <person name="Jogler M."/>
            <person name="Boedeker C."/>
            <person name="Pinto D."/>
            <person name="Vollmers J."/>
            <person name="Rivas-Marin E."/>
            <person name="Kohn T."/>
            <person name="Peeters S.H."/>
            <person name="Heuer A."/>
            <person name="Rast P."/>
            <person name="Oberbeckmann S."/>
            <person name="Bunk B."/>
            <person name="Jeske O."/>
            <person name="Meyerdierks A."/>
            <person name="Storesund J.E."/>
            <person name="Kallscheuer N."/>
            <person name="Luecker S."/>
            <person name="Lage O.M."/>
            <person name="Pohl T."/>
            <person name="Merkel B.J."/>
            <person name="Hornburger P."/>
            <person name="Mueller R.-W."/>
            <person name="Bruemmer F."/>
            <person name="Labrenz M."/>
            <person name="Spormann A.M."/>
            <person name="Op Den Camp H."/>
            <person name="Overmann J."/>
            <person name="Amann R."/>
            <person name="Jetten M.S.M."/>
            <person name="Mascher T."/>
            <person name="Medema M.H."/>
            <person name="Devos D.P."/>
            <person name="Kaster A.-K."/>
            <person name="Ovreas L."/>
            <person name="Rohde M."/>
            <person name="Galperin M.Y."/>
            <person name="Jogler C."/>
        </authorList>
    </citation>
    <scope>NUCLEOTIDE SEQUENCE [LARGE SCALE GENOMIC DNA]</scope>
    <source>
        <strain evidence="1 2">Poly59</strain>
    </source>
</reference>
<keyword evidence="2" id="KW-1185">Reference proteome</keyword>
<dbReference type="EMBL" id="SJPX01000002">
    <property type="protein sequence ID" value="TWU56287.1"/>
    <property type="molecule type" value="Genomic_DNA"/>
</dbReference>
<dbReference type="InterPro" id="IPR010272">
    <property type="entry name" value="T6SS_TssF"/>
</dbReference>
<name>A0A5C6F769_9BACT</name>